<accession>A0A7R9JG25</accession>
<sequence length="77" mass="9167">MVKEEYYTTQQFIFKRSHGRIVVDIASQIPRCHAVFLLACSVLQHSHDCMIRTEIKGWRQKKHVKRLEGRISKNKEQ</sequence>
<evidence type="ECO:0000313" key="1">
    <source>
        <dbReference type="EMBL" id="CAD7577907.1"/>
    </source>
</evidence>
<proteinExistence type="predicted"/>
<dbReference type="EMBL" id="OE186392">
    <property type="protein sequence ID" value="CAD7577907.1"/>
    <property type="molecule type" value="Genomic_DNA"/>
</dbReference>
<dbReference type="AlphaFoldDB" id="A0A7R9JG25"/>
<gene>
    <name evidence="1" type="ORF">TCMB3V08_LOCUS10448</name>
</gene>
<reference evidence="1" key="1">
    <citation type="submission" date="2020-11" db="EMBL/GenBank/DDBJ databases">
        <authorList>
            <person name="Tran Van P."/>
        </authorList>
    </citation>
    <scope>NUCLEOTIDE SEQUENCE</scope>
</reference>
<organism evidence="1">
    <name type="scientific">Timema californicum</name>
    <name type="common">California timema</name>
    <name type="synonym">Walking stick</name>
    <dbReference type="NCBI Taxonomy" id="61474"/>
    <lineage>
        <taxon>Eukaryota</taxon>
        <taxon>Metazoa</taxon>
        <taxon>Ecdysozoa</taxon>
        <taxon>Arthropoda</taxon>
        <taxon>Hexapoda</taxon>
        <taxon>Insecta</taxon>
        <taxon>Pterygota</taxon>
        <taxon>Neoptera</taxon>
        <taxon>Polyneoptera</taxon>
        <taxon>Phasmatodea</taxon>
        <taxon>Timematodea</taxon>
        <taxon>Timematoidea</taxon>
        <taxon>Timematidae</taxon>
        <taxon>Timema</taxon>
    </lineage>
</organism>
<name>A0A7R9JG25_TIMCA</name>
<protein>
    <submittedName>
        <fullName evidence="1">(California timema) hypothetical protein</fullName>
    </submittedName>
</protein>